<evidence type="ECO:0000256" key="2">
    <source>
        <dbReference type="ARBA" id="ARBA00006220"/>
    </source>
</evidence>
<evidence type="ECO:0000256" key="1">
    <source>
        <dbReference type="ARBA" id="ARBA00001946"/>
    </source>
</evidence>
<dbReference type="Proteomes" id="UP000076004">
    <property type="component" value="Chromosome 3"/>
</dbReference>
<dbReference type="SUPFAM" id="SSF50324">
    <property type="entry name" value="Inorganic pyrophosphatase"/>
    <property type="match status" value="1"/>
</dbReference>
<dbReference type="InterPro" id="IPR008162">
    <property type="entry name" value="Pyrophosphatase"/>
</dbReference>
<dbReference type="GO" id="GO:0005737">
    <property type="term" value="C:cytoplasm"/>
    <property type="evidence" value="ECO:0007669"/>
    <property type="project" value="InterPro"/>
</dbReference>
<organism evidence="8 9">
    <name type="scientific">Plasmodium gaboni</name>
    <dbReference type="NCBI Taxonomy" id="647221"/>
    <lineage>
        <taxon>Eukaryota</taxon>
        <taxon>Sar</taxon>
        <taxon>Alveolata</taxon>
        <taxon>Apicomplexa</taxon>
        <taxon>Aconoidasida</taxon>
        <taxon>Haemosporida</taxon>
        <taxon>Plasmodiidae</taxon>
        <taxon>Plasmodium</taxon>
        <taxon>Plasmodium (Laverania)</taxon>
    </lineage>
</organism>
<comment type="cofactor">
    <cofactor evidence="1">
        <name>Mg(2+)</name>
        <dbReference type="ChEBI" id="CHEBI:18420"/>
    </cofactor>
</comment>
<keyword evidence="4" id="KW-0479">Metal-binding</keyword>
<evidence type="ECO:0000256" key="5">
    <source>
        <dbReference type="ARBA" id="ARBA00022801"/>
    </source>
</evidence>
<name>A0A151LVQ8_9APIC</name>
<sequence>MYIYIFFCIFLCMSMGLSNMFREHNVMTPMKMRSFINKSVKRNLGDYSKGRMGSKLINVEGSNNTDENKYNSNNVVNINNKMNKNDYFIETNKELKINLNFQNNNIISNIFSNINVYDKLSNIFINNKKTYMLKYNNNINEENFFISYLEKKDDNNFVSISPWHNIDLKNDDGTYNMIVEISKYNYIKLEIQLKEKFNIIKQDKKKGKLRYYHNSIYWNYGALPQTYEYPKHIYQNKSKTNNEPLFFNGDNDPLDIIDIGSASLKIGQVVPVKILGAFTLIDEGELDWKIIAINKEDKHYEDINSLSDIDKYYPHTLSLLLEWFRSYKMADTKKLNLISKQLYDKKESEELITKTHHYYLEFLQDVKKLKEEHIKENIKENIKEHIKEHDYANTQNVQSNYNKLNNIDDEIIDNNLLEDINITYYKSDSSYKPDLNIWTP</sequence>
<keyword evidence="6" id="KW-0460">Magnesium</keyword>
<dbReference type="GeneID" id="29774634"/>
<evidence type="ECO:0000256" key="6">
    <source>
        <dbReference type="ARBA" id="ARBA00022842"/>
    </source>
</evidence>
<evidence type="ECO:0000256" key="7">
    <source>
        <dbReference type="SAM" id="SignalP"/>
    </source>
</evidence>
<dbReference type="AlphaFoldDB" id="A0A151LVQ8"/>
<dbReference type="EC" id="3.6.1.1" evidence="3"/>
<gene>
    <name evidence="8" type="ORF">PGSY75_0316300</name>
</gene>
<evidence type="ECO:0000313" key="8">
    <source>
        <dbReference type="EMBL" id="KYO03275.1"/>
    </source>
</evidence>
<dbReference type="InterPro" id="IPR036649">
    <property type="entry name" value="Pyrophosphatase_sf"/>
</dbReference>
<dbReference type="PROSITE" id="PS00387">
    <property type="entry name" value="PPASE"/>
    <property type="match status" value="1"/>
</dbReference>
<dbReference type="VEuPathDB" id="PlasmoDB:PGABG01_0315700"/>
<accession>A0A151LVQ8</accession>
<keyword evidence="5" id="KW-0378">Hydrolase</keyword>
<reference evidence="8 9" key="1">
    <citation type="journal article" date="2016" name="Nat. Commun.">
        <title>Genomes of cryptic chimpanzee Plasmodium species reveal key evolutionary events leading to human malaria.</title>
        <authorList>
            <person name="Sundararaman S.A."/>
            <person name="Plenderleith L.J."/>
            <person name="Liu W."/>
            <person name="Loy D.E."/>
            <person name="Learn G.H."/>
            <person name="Li Y."/>
            <person name="Shaw K.S."/>
            <person name="Ayouba A."/>
            <person name="Peeters M."/>
            <person name="Speede S."/>
            <person name="Shaw G.M."/>
            <person name="Bushman F.D."/>
            <person name="Brisson D."/>
            <person name="Rayner J.C."/>
            <person name="Sharp P.M."/>
            <person name="Hahn B.H."/>
        </authorList>
    </citation>
    <scope>NUCLEOTIDE SEQUENCE [LARGE SCALE GENOMIC DNA]</scope>
    <source>
        <strain evidence="8 9">SY75</strain>
    </source>
</reference>
<feature type="chain" id="PRO_5007584510" description="inorganic diphosphatase" evidence="7">
    <location>
        <begin position="17"/>
        <end position="440"/>
    </location>
</feature>
<dbReference type="Gene3D" id="3.90.80.10">
    <property type="entry name" value="Inorganic pyrophosphatase"/>
    <property type="match status" value="1"/>
</dbReference>
<comment type="similarity">
    <text evidence="2">Belongs to the PPase family.</text>
</comment>
<dbReference type="GO" id="GO:0004427">
    <property type="term" value="F:inorganic diphosphate phosphatase activity"/>
    <property type="evidence" value="ECO:0007669"/>
    <property type="project" value="UniProtKB-EC"/>
</dbReference>
<protein>
    <recommendedName>
        <fullName evidence="3">inorganic diphosphatase</fullName>
        <ecNumber evidence="3">3.6.1.1</ecNumber>
    </recommendedName>
</protein>
<evidence type="ECO:0000256" key="3">
    <source>
        <dbReference type="ARBA" id="ARBA00012146"/>
    </source>
</evidence>
<dbReference type="GO" id="GO:0000287">
    <property type="term" value="F:magnesium ion binding"/>
    <property type="evidence" value="ECO:0007669"/>
    <property type="project" value="InterPro"/>
</dbReference>
<dbReference type="FunFam" id="3.90.80.10:FF:000010">
    <property type="entry name" value="Probable inorganic pyrophosphatase"/>
    <property type="match status" value="1"/>
</dbReference>
<dbReference type="EMBL" id="LVLB01000004">
    <property type="protein sequence ID" value="KYO03275.1"/>
    <property type="molecule type" value="Genomic_DNA"/>
</dbReference>
<dbReference type="RefSeq" id="XP_018643597.1">
    <property type="nucleotide sequence ID" value="XM_018784015.1"/>
</dbReference>
<dbReference type="CDD" id="cd00412">
    <property type="entry name" value="pyrophosphatase"/>
    <property type="match status" value="1"/>
</dbReference>
<evidence type="ECO:0000256" key="4">
    <source>
        <dbReference type="ARBA" id="ARBA00022723"/>
    </source>
</evidence>
<dbReference type="VEuPathDB" id="PlasmoDB:PGSY75_0316300"/>
<comment type="caution">
    <text evidence="8">The sequence shown here is derived from an EMBL/GenBank/DDBJ whole genome shotgun (WGS) entry which is preliminary data.</text>
</comment>
<dbReference type="Pfam" id="PF00719">
    <property type="entry name" value="Pyrophosphatase"/>
    <property type="match status" value="1"/>
</dbReference>
<evidence type="ECO:0000313" key="9">
    <source>
        <dbReference type="Proteomes" id="UP000076004"/>
    </source>
</evidence>
<dbReference type="PANTHER" id="PTHR10286">
    <property type="entry name" value="INORGANIC PYROPHOSPHATASE"/>
    <property type="match status" value="1"/>
</dbReference>
<dbReference type="GO" id="GO:0006796">
    <property type="term" value="P:phosphate-containing compound metabolic process"/>
    <property type="evidence" value="ECO:0007669"/>
    <property type="project" value="InterPro"/>
</dbReference>
<proteinExistence type="inferred from homology"/>
<keyword evidence="7" id="KW-0732">Signal</keyword>
<feature type="signal peptide" evidence="7">
    <location>
        <begin position="1"/>
        <end position="16"/>
    </location>
</feature>